<keyword evidence="6 13" id="KW-0812">Transmembrane</keyword>
<comment type="similarity">
    <text evidence="3">Belongs to the amino acid/polyamine transporter 2 family. Amino acid/auxin permease (AAAP) (TC 2.A.18.1) subfamily.</text>
</comment>
<dbReference type="GO" id="GO:0006865">
    <property type="term" value="P:amino acid transport"/>
    <property type="evidence" value="ECO:0007669"/>
    <property type="project" value="UniProtKB-KW"/>
</dbReference>
<evidence type="ECO:0000256" key="1">
    <source>
        <dbReference type="ARBA" id="ARBA00004127"/>
    </source>
</evidence>
<dbReference type="AlphaFoldDB" id="A0A9D4WW63"/>
<dbReference type="Gramene" id="Psat05G0464400-T1">
    <property type="protein sequence ID" value="KAI5408887.1"/>
    <property type="gene ID" value="KIW84_054644"/>
</dbReference>
<feature type="transmembrane region" description="Helical" evidence="13">
    <location>
        <begin position="349"/>
        <end position="370"/>
    </location>
</feature>
<feature type="transmembrane region" description="Helical" evidence="13">
    <location>
        <begin position="229"/>
        <end position="247"/>
    </location>
</feature>
<dbReference type="GO" id="GO:0012505">
    <property type="term" value="C:endomembrane system"/>
    <property type="evidence" value="ECO:0007669"/>
    <property type="project" value="UniProtKB-SubCell"/>
</dbReference>
<keyword evidence="11" id="KW-0927">Auxin signaling pathway</keyword>
<sequence>MDAKNSLQITRIESVAYDDDGRAKRTGNVKSAVAHIITAVIGSGVLSLAWSIAQLGWIGGPIALISCAMATYISSFLLSDCYRNPDPVTGKRNYSYIDAVRVNLGMKRTYVAGFLQFLSLYGTCVAYVITTAISMRAIMRSNCYHKKGRDAPCSYGGNLYMMLFGLVQIVMSFIPDLHNMTWVSVVAAIMSFSYSIIGLGLGIATVISKARLHSVSANLRLCFFVNFKQYYALLYSSYFIGLGLLFAENGRFLGSLKGVQTANVADKIWLIFQAIGDISFSYPYPMLLLEIQDTLESPPSENRTMKKASVISISITTFFYLCCGCFGYAAFGNAAPGNLLTGFGFYEPYWLIDFANVCIIIHLVGGYQIYSQPIYSTADRWCSKKFPKSGFVNDFRRVKLPLLPAFEVNLYRFCFRTTYVISTTGLAILFPYFNQVLGVLGGINFWPLAIYFPVEMYFVQMKIGAWTGKWIALRIFSFACFLVTIVGLIGSFEGIVRAKLSGKSH</sequence>
<comment type="subcellular location">
    <subcellularLocation>
        <location evidence="2">Cell membrane</location>
    </subcellularLocation>
    <subcellularLocation>
        <location evidence="1">Endomembrane system</location>
        <topology evidence="1">Multi-pass membrane protein</topology>
    </subcellularLocation>
</comment>
<comment type="caution">
    <text evidence="15">The sequence shown here is derived from an EMBL/GenBank/DDBJ whole genome shotgun (WGS) entry which is preliminary data.</text>
</comment>
<feature type="transmembrane region" description="Helical" evidence="13">
    <location>
        <begin position="57"/>
        <end position="78"/>
    </location>
</feature>
<dbReference type="PANTHER" id="PTHR48017">
    <property type="entry name" value="OS05G0424000 PROTEIN-RELATED"/>
    <property type="match status" value="1"/>
</dbReference>
<feature type="transmembrane region" description="Helical" evidence="13">
    <location>
        <begin position="110"/>
        <end position="134"/>
    </location>
</feature>
<evidence type="ECO:0000313" key="16">
    <source>
        <dbReference type="Proteomes" id="UP001058974"/>
    </source>
</evidence>
<proteinExistence type="inferred from homology"/>
<feature type="transmembrane region" description="Helical" evidence="13">
    <location>
        <begin position="155"/>
        <end position="174"/>
    </location>
</feature>
<evidence type="ECO:0000256" key="4">
    <source>
        <dbReference type="ARBA" id="ARBA00022448"/>
    </source>
</evidence>
<protein>
    <recommendedName>
        <fullName evidence="14">Amino acid transporter transmembrane domain-containing protein</fullName>
    </recommendedName>
</protein>
<comment type="function">
    <text evidence="12">Carrier protein involved in proton-driven auxin influx. Mediates the formation of auxin gradient from developing leaves (site of auxin biosynthesis) to tips by contributing to the loading of auxin in vascular tissues and facilitating acropetal (base to tip) auxin transport within inner tissues of the root apex, and basipetal (tip to base) auxin transport within outer tissues of the root apex. May be involved in lateral roots and nodules formation.</text>
</comment>
<keyword evidence="7" id="KW-0769">Symport</keyword>
<evidence type="ECO:0000256" key="5">
    <source>
        <dbReference type="ARBA" id="ARBA00022475"/>
    </source>
</evidence>
<keyword evidence="9 13" id="KW-1133">Transmembrane helix</keyword>
<dbReference type="Pfam" id="PF01490">
    <property type="entry name" value="Aa_trans"/>
    <property type="match status" value="1"/>
</dbReference>
<reference evidence="15 16" key="1">
    <citation type="journal article" date="2022" name="Nat. Genet.">
        <title>Improved pea reference genome and pan-genome highlight genomic features and evolutionary characteristics.</title>
        <authorList>
            <person name="Yang T."/>
            <person name="Liu R."/>
            <person name="Luo Y."/>
            <person name="Hu S."/>
            <person name="Wang D."/>
            <person name="Wang C."/>
            <person name="Pandey M.K."/>
            <person name="Ge S."/>
            <person name="Xu Q."/>
            <person name="Li N."/>
            <person name="Li G."/>
            <person name="Huang Y."/>
            <person name="Saxena R.K."/>
            <person name="Ji Y."/>
            <person name="Li M."/>
            <person name="Yan X."/>
            <person name="He Y."/>
            <person name="Liu Y."/>
            <person name="Wang X."/>
            <person name="Xiang C."/>
            <person name="Varshney R.K."/>
            <person name="Ding H."/>
            <person name="Gao S."/>
            <person name="Zong X."/>
        </authorList>
    </citation>
    <scope>NUCLEOTIDE SEQUENCE [LARGE SCALE GENOMIC DNA]</scope>
    <source>
        <strain evidence="15 16">cv. Zhongwan 6</strain>
    </source>
</reference>
<evidence type="ECO:0000256" key="3">
    <source>
        <dbReference type="ARBA" id="ARBA00005590"/>
    </source>
</evidence>
<evidence type="ECO:0000313" key="15">
    <source>
        <dbReference type="EMBL" id="KAI5408887.1"/>
    </source>
</evidence>
<keyword evidence="10 13" id="KW-0472">Membrane</keyword>
<evidence type="ECO:0000256" key="2">
    <source>
        <dbReference type="ARBA" id="ARBA00004236"/>
    </source>
</evidence>
<feature type="transmembrane region" description="Helical" evidence="13">
    <location>
        <begin position="310"/>
        <end position="329"/>
    </location>
</feature>
<feature type="transmembrane region" description="Helical" evidence="13">
    <location>
        <begin position="180"/>
        <end position="208"/>
    </location>
</feature>
<dbReference type="GO" id="GO:0005886">
    <property type="term" value="C:plasma membrane"/>
    <property type="evidence" value="ECO:0007669"/>
    <property type="project" value="UniProtKB-SubCell"/>
</dbReference>
<keyword evidence="16" id="KW-1185">Reference proteome</keyword>
<evidence type="ECO:0000256" key="8">
    <source>
        <dbReference type="ARBA" id="ARBA00022970"/>
    </source>
</evidence>
<evidence type="ECO:0000256" key="11">
    <source>
        <dbReference type="ARBA" id="ARBA00023294"/>
    </source>
</evidence>
<feature type="domain" description="Amino acid transporter transmembrane" evidence="14">
    <location>
        <begin position="26"/>
        <end position="494"/>
    </location>
</feature>
<dbReference type="GO" id="GO:0009734">
    <property type="term" value="P:auxin-activated signaling pathway"/>
    <property type="evidence" value="ECO:0007669"/>
    <property type="project" value="UniProtKB-KW"/>
</dbReference>
<keyword evidence="8" id="KW-0029">Amino-acid transport</keyword>
<evidence type="ECO:0000256" key="12">
    <source>
        <dbReference type="ARBA" id="ARBA00045588"/>
    </source>
</evidence>
<evidence type="ECO:0000256" key="13">
    <source>
        <dbReference type="SAM" id="Phobius"/>
    </source>
</evidence>
<evidence type="ECO:0000256" key="6">
    <source>
        <dbReference type="ARBA" id="ARBA00022692"/>
    </source>
</evidence>
<dbReference type="EMBL" id="JAMSHJ010000005">
    <property type="protein sequence ID" value="KAI5408887.1"/>
    <property type="molecule type" value="Genomic_DNA"/>
</dbReference>
<dbReference type="GO" id="GO:0015293">
    <property type="term" value="F:symporter activity"/>
    <property type="evidence" value="ECO:0007669"/>
    <property type="project" value="UniProtKB-KW"/>
</dbReference>
<feature type="transmembrane region" description="Helical" evidence="13">
    <location>
        <begin position="471"/>
        <end position="492"/>
    </location>
</feature>
<keyword evidence="4" id="KW-0813">Transport</keyword>
<feature type="transmembrane region" description="Helical" evidence="13">
    <location>
        <begin position="32"/>
        <end position="50"/>
    </location>
</feature>
<name>A0A9D4WW63_PEA</name>
<dbReference type="InterPro" id="IPR013057">
    <property type="entry name" value="AA_transpt_TM"/>
</dbReference>
<keyword evidence="5" id="KW-1003">Cell membrane</keyword>
<organism evidence="15 16">
    <name type="scientific">Pisum sativum</name>
    <name type="common">Garden pea</name>
    <name type="synonym">Lathyrus oleraceus</name>
    <dbReference type="NCBI Taxonomy" id="3888"/>
    <lineage>
        <taxon>Eukaryota</taxon>
        <taxon>Viridiplantae</taxon>
        <taxon>Streptophyta</taxon>
        <taxon>Embryophyta</taxon>
        <taxon>Tracheophyta</taxon>
        <taxon>Spermatophyta</taxon>
        <taxon>Magnoliopsida</taxon>
        <taxon>eudicotyledons</taxon>
        <taxon>Gunneridae</taxon>
        <taxon>Pentapetalae</taxon>
        <taxon>rosids</taxon>
        <taxon>fabids</taxon>
        <taxon>Fabales</taxon>
        <taxon>Fabaceae</taxon>
        <taxon>Papilionoideae</taxon>
        <taxon>50 kb inversion clade</taxon>
        <taxon>NPAAA clade</taxon>
        <taxon>Hologalegina</taxon>
        <taxon>IRL clade</taxon>
        <taxon>Fabeae</taxon>
        <taxon>Lathyrus</taxon>
    </lineage>
</organism>
<evidence type="ECO:0000256" key="10">
    <source>
        <dbReference type="ARBA" id="ARBA00023136"/>
    </source>
</evidence>
<feature type="transmembrane region" description="Helical" evidence="13">
    <location>
        <begin position="439"/>
        <end position="459"/>
    </location>
</feature>
<gene>
    <name evidence="15" type="ORF">KIW84_054644</name>
</gene>
<evidence type="ECO:0000256" key="7">
    <source>
        <dbReference type="ARBA" id="ARBA00022847"/>
    </source>
</evidence>
<accession>A0A9D4WW63</accession>
<evidence type="ECO:0000259" key="14">
    <source>
        <dbReference type="Pfam" id="PF01490"/>
    </source>
</evidence>
<dbReference type="Proteomes" id="UP001058974">
    <property type="component" value="Chromosome 5"/>
</dbReference>
<evidence type="ECO:0000256" key="9">
    <source>
        <dbReference type="ARBA" id="ARBA00022989"/>
    </source>
</evidence>